<reference evidence="2" key="1">
    <citation type="submission" date="2022-12" db="EMBL/GenBank/DDBJ databases">
        <title>Reclassification of two methanogenic archaea species isolated from the Kolyma lowland permafrost.</title>
        <authorList>
            <person name="Trubitsyn V.E."/>
            <person name="Rivkina E.M."/>
            <person name="Shcherbakova V.A."/>
        </authorList>
    </citation>
    <scope>NUCLEOTIDE SEQUENCE</scope>
    <source>
        <strain evidence="1">M2</strain>
        <strain evidence="2">MK4</strain>
    </source>
</reference>
<dbReference type="Proteomes" id="UP001074446">
    <property type="component" value="Unassembled WGS sequence"/>
</dbReference>
<dbReference type="AlphaFoldDB" id="A0A9E5A8X5"/>
<accession>A0A9E5A8X5</accession>
<evidence type="ECO:0000313" key="3">
    <source>
        <dbReference type="Proteomes" id="UP001068021"/>
    </source>
</evidence>
<dbReference type="EMBL" id="JAPVER010000020">
    <property type="protein sequence ID" value="MCZ3367065.1"/>
    <property type="molecule type" value="Genomic_DNA"/>
</dbReference>
<evidence type="ECO:0000313" key="2">
    <source>
        <dbReference type="EMBL" id="MCZ3373788.1"/>
    </source>
</evidence>
<sequence>MNNFSYIYEIKGEANISHINEGPHEKEGILFKLHNSDYSQKYSEIRGIITIKNKNQMAVDIPFIFRKESKLMLIITAFNNHKLTAVNFFNSHIKGKLMPFIPNISREYKLLCESFKTVTASLFKNGEIIDSSDEEIDICETNLQEFELLDAVLYMASKRIVFYYYRNALMFAPNTKDEDMELVFQKFEETMLN</sequence>
<organism evidence="2">
    <name type="scientific">Methanobacterium veterum</name>
    <dbReference type="NCBI Taxonomy" id="408577"/>
    <lineage>
        <taxon>Archaea</taxon>
        <taxon>Methanobacteriati</taxon>
        <taxon>Methanobacteriota</taxon>
        <taxon>Methanomada group</taxon>
        <taxon>Methanobacteria</taxon>
        <taxon>Methanobacteriales</taxon>
        <taxon>Methanobacteriaceae</taxon>
        <taxon>Methanobacterium</taxon>
    </lineage>
</organism>
<evidence type="ECO:0000313" key="1">
    <source>
        <dbReference type="EMBL" id="MCZ3367065.1"/>
    </source>
</evidence>
<dbReference type="RefSeq" id="WP_048082351.1">
    <property type="nucleotide sequence ID" value="NZ_JAPVER010000020.1"/>
</dbReference>
<comment type="caution">
    <text evidence="2">The sequence shown here is derived from an EMBL/GenBank/DDBJ whole genome shotgun (WGS) entry which is preliminary data.</text>
</comment>
<name>A0A9E5A8X5_9EURY</name>
<dbReference type="Proteomes" id="UP001068021">
    <property type="component" value="Unassembled WGS sequence"/>
</dbReference>
<dbReference type="EMBL" id="JAPVES010000030">
    <property type="protein sequence ID" value="MCZ3373788.1"/>
    <property type="molecule type" value="Genomic_DNA"/>
</dbReference>
<proteinExistence type="predicted"/>
<protein>
    <submittedName>
        <fullName evidence="2">Uncharacterized protein</fullName>
    </submittedName>
</protein>
<gene>
    <name evidence="2" type="ORF">O3H35_14150</name>
    <name evidence="1" type="ORF">O3H54_14345</name>
</gene>
<keyword evidence="3" id="KW-1185">Reference proteome</keyword>